<dbReference type="RefSeq" id="WP_126025230.1">
    <property type="nucleotide sequence ID" value="NZ_RXFT01000018.1"/>
</dbReference>
<dbReference type="InterPro" id="IPR018060">
    <property type="entry name" value="HTH_AraC"/>
</dbReference>
<evidence type="ECO:0000256" key="1">
    <source>
        <dbReference type="ARBA" id="ARBA00023015"/>
    </source>
</evidence>
<organism evidence="5 6">
    <name type="scientific">Variovorax guangxiensis</name>
    <dbReference type="NCBI Taxonomy" id="1775474"/>
    <lineage>
        <taxon>Bacteria</taxon>
        <taxon>Pseudomonadati</taxon>
        <taxon>Pseudomonadota</taxon>
        <taxon>Betaproteobacteria</taxon>
        <taxon>Burkholderiales</taxon>
        <taxon>Comamonadaceae</taxon>
        <taxon>Variovorax</taxon>
    </lineage>
</organism>
<dbReference type="InterPro" id="IPR009057">
    <property type="entry name" value="Homeodomain-like_sf"/>
</dbReference>
<dbReference type="GO" id="GO:0043565">
    <property type="term" value="F:sequence-specific DNA binding"/>
    <property type="evidence" value="ECO:0007669"/>
    <property type="project" value="InterPro"/>
</dbReference>
<dbReference type="AlphaFoldDB" id="A0A433MTD7"/>
<name>A0A433MTD7_9BURK</name>
<dbReference type="OrthoDB" id="9816011at2"/>
<comment type="caution">
    <text evidence="5">The sequence shown here is derived from an EMBL/GenBank/DDBJ whole genome shotgun (WGS) entry which is preliminary data.</text>
</comment>
<dbReference type="GO" id="GO:0003700">
    <property type="term" value="F:DNA-binding transcription factor activity"/>
    <property type="evidence" value="ECO:0007669"/>
    <property type="project" value="InterPro"/>
</dbReference>
<dbReference type="InterPro" id="IPR020449">
    <property type="entry name" value="Tscrpt_reg_AraC-type_HTH"/>
</dbReference>
<evidence type="ECO:0000256" key="3">
    <source>
        <dbReference type="ARBA" id="ARBA00023163"/>
    </source>
</evidence>
<feature type="domain" description="HTH araC/xylS-type" evidence="4">
    <location>
        <begin position="179"/>
        <end position="277"/>
    </location>
</feature>
<reference evidence="5 6" key="1">
    <citation type="submission" date="2018-12" db="EMBL/GenBank/DDBJ databases">
        <title>The genome sequences of Variovorax guangxiensis DSM 27352.</title>
        <authorList>
            <person name="Gao J."/>
            <person name="Sun J."/>
        </authorList>
    </citation>
    <scope>NUCLEOTIDE SEQUENCE [LARGE SCALE GENOMIC DNA]</scope>
    <source>
        <strain evidence="5 6">DSM 27352</strain>
    </source>
</reference>
<dbReference type="PROSITE" id="PS00041">
    <property type="entry name" value="HTH_ARAC_FAMILY_1"/>
    <property type="match status" value="1"/>
</dbReference>
<dbReference type="InterPro" id="IPR018062">
    <property type="entry name" value="HTH_AraC-typ_CS"/>
</dbReference>
<sequence length="283" mass="30691">MSDANATVLCEEPSPFAGRGFDPGSCLHDHELHLIGSAPACLRVGSGAGEETHTLAPGAVVLLGPLLPRTLRLAYRAEPDDGLVLRFSDEPLRRGAAIFPELSDVGPLLSRARQGVHFVGLGAETLTKLRRLSTLHGLARFSAFTAVLNELSQWTDFRLLARIPVHADAAGPGRTLHVQRALLHIRNNYAQPLSLSEVSALVGTSRTSLSRSFRRATGKTFTDFIIGLRLAKACGLLTSTRQHVSSICYEVGFNNLSNFNRHFRRLEGMTPGEFRARHAGAGR</sequence>
<keyword evidence="1" id="KW-0805">Transcription regulation</keyword>
<keyword evidence="2" id="KW-0238">DNA-binding</keyword>
<dbReference type="SMART" id="SM00342">
    <property type="entry name" value="HTH_ARAC"/>
    <property type="match status" value="1"/>
</dbReference>
<gene>
    <name evidence="5" type="ORF">EJP67_29205</name>
</gene>
<keyword evidence="3" id="KW-0804">Transcription</keyword>
<evidence type="ECO:0000313" key="6">
    <source>
        <dbReference type="Proteomes" id="UP000281118"/>
    </source>
</evidence>
<dbReference type="PANTHER" id="PTHR43280:SF27">
    <property type="entry name" value="TRANSCRIPTIONAL REGULATOR MTLR"/>
    <property type="match status" value="1"/>
</dbReference>
<proteinExistence type="predicted"/>
<dbReference type="EMBL" id="RXFT01000018">
    <property type="protein sequence ID" value="RUR71141.1"/>
    <property type="molecule type" value="Genomic_DNA"/>
</dbReference>
<evidence type="ECO:0000313" key="5">
    <source>
        <dbReference type="EMBL" id="RUR71141.1"/>
    </source>
</evidence>
<evidence type="ECO:0000259" key="4">
    <source>
        <dbReference type="PROSITE" id="PS01124"/>
    </source>
</evidence>
<accession>A0A433MTD7</accession>
<protein>
    <submittedName>
        <fullName evidence="5">Helix-turn-helix domain-containing protein</fullName>
    </submittedName>
</protein>
<dbReference type="PROSITE" id="PS01124">
    <property type="entry name" value="HTH_ARAC_FAMILY_2"/>
    <property type="match status" value="1"/>
</dbReference>
<evidence type="ECO:0000256" key="2">
    <source>
        <dbReference type="ARBA" id="ARBA00023125"/>
    </source>
</evidence>
<dbReference type="PRINTS" id="PR00032">
    <property type="entry name" value="HTHARAC"/>
</dbReference>
<dbReference type="Gene3D" id="1.10.10.60">
    <property type="entry name" value="Homeodomain-like"/>
    <property type="match status" value="2"/>
</dbReference>
<dbReference type="Proteomes" id="UP000281118">
    <property type="component" value="Unassembled WGS sequence"/>
</dbReference>
<dbReference type="SUPFAM" id="SSF46689">
    <property type="entry name" value="Homeodomain-like"/>
    <property type="match status" value="2"/>
</dbReference>
<dbReference type="Pfam" id="PF12833">
    <property type="entry name" value="HTH_18"/>
    <property type="match status" value="1"/>
</dbReference>
<dbReference type="PANTHER" id="PTHR43280">
    <property type="entry name" value="ARAC-FAMILY TRANSCRIPTIONAL REGULATOR"/>
    <property type="match status" value="1"/>
</dbReference>